<proteinExistence type="predicted"/>
<protein>
    <recommendedName>
        <fullName evidence="4">ATP-binding protein</fullName>
    </recommendedName>
</protein>
<dbReference type="EMBL" id="LGUT01001095">
    <property type="protein sequence ID" value="KOG89661.1"/>
    <property type="molecule type" value="Genomic_DNA"/>
</dbReference>
<keyword evidence="3" id="KW-1185">Reference proteome</keyword>
<reference evidence="2 3" key="1">
    <citation type="submission" date="2015-07" db="EMBL/GenBank/DDBJ databases">
        <authorList>
            <person name="Ju K.-S."/>
            <person name="Doroghazi J.R."/>
            <person name="Metcalf W.W."/>
        </authorList>
    </citation>
    <scope>NUCLEOTIDE SEQUENCE [LARGE SCALE GENOMIC DNA]</scope>
    <source>
        <strain evidence="2 3">NRRL B-3589</strain>
    </source>
</reference>
<evidence type="ECO:0000313" key="2">
    <source>
        <dbReference type="EMBL" id="KOG89661.1"/>
    </source>
</evidence>
<dbReference type="Proteomes" id="UP000037020">
    <property type="component" value="Unassembled WGS sequence"/>
</dbReference>
<sequence>MALGTAAPAFAAGAQADAQPGQATAGPLKGVDVRGLVDAVDELGSAFDRTKGNEGDQGNEGDDQGDGAAKGNNATDRPITSHGNPAMVGGLPLGTALGS</sequence>
<evidence type="ECO:0008006" key="4">
    <source>
        <dbReference type="Google" id="ProtNLM"/>
    </source>
</evidence>
<name>A0ABR5J8H2_9ACTN</name>
<evidence type="ECO:0000256" key="1">
    <source>
        <dbReference type="SAM" id="MobiDB-lite"/>
    </source>
</evidence>
<evidence type="ECO:0000313" key="3">
    <source>
        <dbReference type="Proteomes" id="UP000037020"/>
    </source>
</evidence>
<comment type="caution">
    <text evidence="2">The sequence shown here is derived from an EMBL/GenBank/DDBJ whole genome shotgun (WGS) entry which is preliminary data.</text>
</comment>
<accession>A0ABR5J8H2</accession>
<feature type="region of interest" description="Disordered" evidence="1">
    <location>
        <begin position="44"/>
        <end position="99"/>
    </location>
</feature>
<feature type="region of interest" description="Disordered" evidence="1">
    <location>
        <begin position="1"/>
        <end position="29"/>
    </location>
</feature>
<feature type="compositionally biased region" description="Low complexity" evidence="1">
    <location>
        <begin position="1"/>
        <end position="27"/>
    </location>
</feature>
<gene>
    <name evidence="2" type="ORF">ADK38_13035</name>
</gene>
<organism evidence="2 3">
    <name type="scientific">Streptomyces varsoviensis</name>
    <dbReference type="NCBI Taxonomy" id="67373"/>
    <lineage>
        <taxon>Bacteria</taxon>
        <taxon>Bacillati</taxon>
        <taxon>Actinomycetota</taxon>
        <taxon>Actinomycetes</taxon>
        <taxon>Kitasatosporales</taxon>
        <taxon>Streptomycetaceae</taxon>
        <taxon>Streptomyces</taxon>
    </lineage>
</organism>